<evidence type="ECO:0000259" key="6">
    <source>
        <dbReference type="PROSITE" id="PS50887"/>
    </source>
</evidence>
<dbReference type="SUPFAM" id="SSF141868">
    <property type="entry name" value="EAL domain-like"/>
    <property type="match status" value="1"/>
</dbReference>
<dbReference type="NCBIfam" id="TIGR00254">
    <property type="entry name" value="GGDEF"/>
    <property type="match status" value="1"/>
</dbReference>
<dbReference type="OrthoDB" id="9804951at2"/>
<dbReference type="RefSeq" id="WP_132141554.1">
    <property type="nucleotide sequence ID" value="NZ_SMCS01000001.1"/>
</dbReference>
<dbReference type="GO" id="GO:0071732">
    <property type="term" value="P:cellular response to nitric oxide"/>
    <property type="evidence" value="ECO:0007669"/>
    <property type="project" value="UniProtKB-ARBA"/>
</dbReference>
<keyword evidence="3" id="KW-0973">c-di-GMP</keyword>
<organism evidence="7 8">
    <name type="scientific">Luteibacter rhizovicinus</name>
    <dbReference type="NCBI Taxonomy" id="242606"/>
    <lineage>
        <taxon>Bacteria</taxon>
        <taxon>Pseudomonadati</taxon>
        <taxon>Pseudomonadota</taxon>
        <taxon>Gammaproteobacteria</taxon>
        <taxon>Lysobacterales</taxon>
        <taxon>Rhodanobacteraceae</taxon>
        <taxon>Luteibacter</taxon>
    </lineage>
</organism>
<feature type="domain" description="EAL" evidence="5">
    <location>
        <begin position="597"/>
        <end position="851"/>
    </location>
</feature>
<dbReference type="Gene3D" id="3.20.20.450">
    <property type="entry name" value="EAL domain"/>
    <property type="match status" value="1"/>
</dbReference>
<dbReference type="SMART" id="SM00052">
    <property type="entry name" value="EAL"/>
    <property type="match status" value="1"/>
</dbReference>
<evidence type="ECO:0000256" key="4">
    <source>
        <dbReference type="ARBA" id="ARBA00051114"/>
    </source>
</evidence>
<evidence type="ECO:0000313" key="7">
    <source>
        <dbReference type="EMBL" id="TCV97496.1"/>
    </source>
</evidence>
<dbReference type="AlphaFoldDB" id="A0A4R3YY31"/>
<dbReference type="SMART" id="SM00267">
    <property type="entry name" value="GGDEF"/>
    <property type="match status" value="1"/>
</dbReference>
<feature type="domain" description="GGDEF" evidence="6">
    <location>
        <begin position="454"/>
        <end position="588"/>
    </location>
</feature>
<evidence type="ECO:0000259" key="5">
    <source>
        <dbReference type="PROSITE" id="PS50883"/>
    </source>
</evidence>
<sequence>MSANPQNDPKGIVIFTPRRDLRRAMFDALDAGGDFLLLSARDTVHLRSLLADHPALSLMVVAIDGSQDAFDAIGHLRTATAYAGLPLICVVEEGLALSSMPADAADWVRAAALSDELLPRALRAMASAPAQKNVRTVALTPATPAMAPATDGSDYRFAFDSGCAWVMAAAGTGRIVEVGEAFARLFGDATFLLGDLALSDLFRLASGVTWPQRDADGIACAVRRPDGADITGELDIRRIVHAGEQRVAVAFRDFRTSEMAERALSLLSLLDASASDDEGMGEAAAMLADALDLDVVAIWAGVTEGDAPAPPLIRLWNGPGTVAWPDEGSLSLLKTCLAGEAVVRLQPGETGRVADPLIEALGLQSFAFLPLNDERRAVLGAIFVGRRRALDDARVLEPALRAASSRFASSLELRRTREQGRAKGLLDGLTGLPNRLLFNDRLDTTIREAQRTGECFAALFVDLDRFKSINDTLGHSVGDQVLAAVARRLRASVRASDTVARYAGDEFTLILRHIIKRDDVLRIAEKIVQVMETPLPLDDGSELQITVSIGVAFFPDDAADGETLLRHADEAMYGAKSLGRNNFQIYAPSADLSQQQHVALKAKLRHAERNGELRVFYQPQVDTLTEDIVGMEALVRWEHPELGTISPAFFIPLAEASGLIVSIGEWVMRTACAQAHVWEKMFGLHLRLGVNLSAVQLMQPNLVATVANALTDTGLDPSCLELEVTESISVKTVPHLVESLDALHAMGCRIAIDDFGTGAASLDYLRRLPADRIKIDQSFVRNIGVDPDDEAIVRATIDMAHRLKRGVVAEGVEIEQHLNFLRANGCDELQGYLFCRPLPTAAFEKLLAERQRLLTEGLSPVGSA</sequence>
<dbReference type="InterPro" id="IPR001633">
    <property type="entry name" value="EAL_dom"/>
</dbReference>
<dbReference type="FunFam" id="3.20.20.450:FF:000001">
    <property type="entry name" value="Cyclic di-GMP phosphodiesterase yahA"/>
    <property type="match status" value="1"/>
</dbReference>
<dbReference type="Gene3D" id="3.30.70.270">
    <property type="match status" value="1"/>
</dbReference>
<gene>
    <name evidence="7" type="ORF">EC912_101511</name>
</gene>
<accession>A0A4R3YY31</accession>
<dbReference type="InterPro" id="IPR035919">
    <property type="entry name" value="EAL_sf"/>
</dbReference>
<dbReference type="EMBL" id="SMCS01000001">
    <property type="protein sequence ID" value="TCV97496.1"/>
    <property type="molecule type" value="Genomic_DNA"/>
</dbReference>
<evidence type="ECO:0000313" key="8">
    <source>
        <dbReference type="Proteomes" id="UP000295645"/>
    </source>
</evidence>
<keyword evidence="8" id="KW-1185">Reference proteome</keyword>
<evidence type="ECO:0000256" key="3">
    <source>
        <dbReference type="ARBA" id="ARBA00022636"/>
    </source>
</evidence>
<dbReference type="GO" id="GO:0071111">
    <property type="term" value="F:cyclic-guanylate-specific phosphodiesterase activity"/>
    <property type="evidence" value="ECO:0007669"/>
    <property type="project" value="UniProtKB-EC"/>
</dbReference>
<comment type="catalytic activity">
    <reaction evidence="4">
        <text>3',3'-c-di-GMP + H2O = 5'-phosphoguanylyl(3'-&gt;5')guanosine + H(+)</text>
        <dbReference type="Rhea" id="RHEA:24902"/>
        <dbReference type="ChEBI" id="CHEBI:15377"/>
        <dbReference type="ChEBI" id="CHEBI:15378"/>
        <dbReference type="ChEBI" id="CHEBI:58754"/>
        <dbReference type="ChEBI" id="CHEBI:58805"/>
        <dbReference type="EC" id="3.1.4.52"/>
    </reaction>
    <physiologicalReaction direction="left-to-right" evidence="4">
        <dbReference type="Rhea" id="RHEA:24903"/>
    </physiologicalReaction>
</comment>
<comment type="caution">
    <text evidence="7">The sequence shown here is derived from an EMBL/GenBank/DDBJ whole genome shotgun (WGS) entry which is preliminary data.</text>
</comment>
<comment type="cofactor">
    <cofactor evidence="1">
        <name>Mg(2+)</name>
        <dbReference type="ChEBI" id="CHEBI:18420"/>
    </cofactor>
</comment>
<dbReference type="InterPro" id="IPR052155">
    <property type="entry name" value="Biofilm_reg_signaling"/>
</dbReference>
<dbReference type="Proteomes" id="UP000295645">
    <property type="component" value="Unassembled WGS sequence"/>
</dbReference>
<dbReference type="EC" id="3.1.4.52" evidence="2"/>
<evidence type="ECO:0000256" key="1">
    <source>
        <dbReference type="ARBA" id="ARBA00001946"/>
    </source>
</evidence>
<name>A0A4R3YY31_9GAMM</name>
<reference evidence="7 8" key="1">
    <citation type="submission" date="2019-03" db="EMBL/GenBank/DDBJ databases">
        <title>Above-ground endophytic microbial communities from plants in different locations in the United States.</title>
        <authorList>
            <person name="Frank C."/>
        </authorList>
    </citation>
    <scope>NUCLEOTIDE SEQUENCE [LARGE SCALE GENOMIC DNA]</scope>
    <source>
        <strain evidence="7 8">LP_13_YM</strain>
    </source>
</reference>
<dbReference type="PROSITE" id="PS50883">
    <property type="entry name" value="EAL"/>
    <property type="match status" value="1"/>
</dbReference>
<dbReference type="CDD" id="cd01949">
    <property type="entry name" value="GGDEF"/>
    <property type="match status" value="1"/>
</dbReference>
<dbReference type="InterPro" id="IPR029787">
    <property type="entry name" value="Nucleotide_cyclase"/>
</dbReference>
<dbReference type="CDD" id="cd01948">
    <property type="entry name" value="EAL"/>
    <property type="match status" value="1"/>
</dbReference>
<proteinExistence type="predicted"/>
<dbReference type="InterPro" id="IPR043128">
    <property type="entry name" value="Rev_trsase/Diguanyl_cyclase"/>
</dbReference>
<dbReference type="InterPro" id="IPR000160">
    <property type="entry name" value="GGDEF_dom"/>
</dbReference>
<dbReference type="Pfam" id="PF00990">
    <property type="entry name" value="GGDEF"/>
    <property type="match status" value="1"/>
</dbReference>
<dbReference type="SUPFAM" id="SSF55073">
    <property type="entry name" value="Nucleotide cyclase"/>
    <property type="match status" value="1"/>
</dbReference>
<protein>
    <recommendedName>
        <fullName evidence="2">cyclic-guanylate-specific phosphodiesterase</fullName>
        <ecNumber evidence="2">3.1.4.52</ecNumber>
    </recommendedName>
</protein>
<evidence type="ECO:0000256" key="2">
    <source>
        <dbReference type="ARBA" id="ARBA00012282"/>
    </source>
</evidence>
<dbReference type="FunFam" id="3.30.70.270:FF:000001">
    <property type="entry name" value="Diguanylate cyclase domain protein"/>
    <property type="match status" value="1"/>
</dbReference>
<dbReference type="PANTHER" id="PTHR44757:SF2">
    <property type="entry name" value="BIOFILM ARCHITECTURE MAINTENANCE PROTEIN MBAA"/>
    <property type="match status" value="1"/>
</dbReference>
<dbReference type="PANTHER" id="PTHR44757">
    <property type="entry name" value="DIGUANYLATE CYCLASE DGCP"/>
    <property type="match status" value="1"/>
</dbReference>
<dbReference type="PROSITE" id="PS50887">
    <property type="entry name" value="GGDEF"/>
    <property type="match status" value="1"/>
</dbReference>
<dbReference type="Pfam" id="PF00563">
    <property type="entry name" value="EAL"/>
    <property type="match status" value="1"/>
</dbReference>